<protein>
    <recommendedName>
        <fullName evidence="4">Dynein regulatory complex subunit 4</fullName>
    </recommendedName>
    <alternativeName>
        <fullName evidence="12">Growth arrest-specific protein 8</fullName>
    </alternativeName>
</protein>
<comment type="similarity">
    <text evidence="3">Belongs to the DRC4 family.</text>
</comment>
<evidence type="ECO:0000256" key="7">
    <source>
        <dbReference type="ARBA" id="ARBA00022846"/>
    </source>
</evidence>
<dbReference type="GO" id="GO:0048870">
    <property type="term" value="P:cell motility"/>
    <property type="evidence" value="ECO:0007669"/>
    <property type="project" value="InterPro"/>
</dbReference>
<keyword evidence="8 13" id="KW-0175">Coiled coil</keyword>
<comment type="subcellular location">
    <subcellularLocation>
        <location evidence="1">Cell projection</location>
        <location evidence="1">Cilium</location>
        <location evidence="1">Flagellum</location>
    </subcellularLocation>
    <subcellularLocation>
        <location evidence="2">Cytoplasm</location>
        <location evidence="2">Cytoskeleton</location>
    </subcellularLocation>
</comment>
<name>A0A7R9G2U5_TIMSH</name>
<dbReference type="PANTHER" id="PTHR31543:SF0">
    <property type="entry name" value="DYNEIN REGULATORY COMPLEX SUBUNIT 4"/>
    <property type="match status" value="1"/>
</dbReference>
<dbReference type="EMBL" id="OC003776">
    <property type="protein sequence ID" value="CAD7263698.1"/>
    <property type="molecule type" value="Genomic_DNA"/>
</dbReference>
<feature type="region of interest" description="Disordered" evidence="14">
    <location>
        <begin position="518"/>
        <end position="546"/>
    </location>
</feature>
<dbReference type="GO" id="GO:0005794">
    <property type="term" value="C:Golgi apparatus"/>
    <property type="evidence" value="ECO:0007669"/>
    <property type="project" value="TreeGrafter"/>
</dbReference>
<evidence type="ECO:0000256" key="11">
    <source>
        <dbReference type="ARBA" id="ARBA00023273"/>
    </source>
</evidence>
<feature type="coiled-coil region" evidence="13">
    <location>
        <begin position="214"/>
        <end position="241"/>
    </location>
</feature>
<dbReference type="InterPro" id="IPR025593">
    <property type="entry name" value="GAS8_dom"/>
</dbReference>
<feature type="coiled-coil region" evidence="13">
    <location>
        <begin position="53"/>
        <end position="80"/>
    </location>
</feature>
<evidence type="ECO:0000256" key="1">
    <source>
        <dbReference type="ARBA" id="ARBA00004230"/>
    </source>
</evidence>
<evidence type="ECO:0000256" key="13">
    <source>
        <dbReference type="SAM" id="Coils"/>
    </source>
</evidence>
<evidence type="ECO:0000256" key="6">
    <source>
        <dbReference type="ARBA" id="ARBA00022701"/>
    </source>
</evidence>
<evidence type="ECO:0000256" key="4">
    <source>
        <dbReference type="ARBA" id="ARBA00021301"/>
    </source>
</evidence>
<evidence type="ECO:0000256" key="2">
    <source>
        <dbReference type="ARBA" id="ARBA00004245"/>
    </source>
</evidence>
<evidence type="ECO:0000256" key="5">
    <source>
        <dbReference type="ARBA" id="ARBA00022490"/>
    </source>
</evidence>
<evidence type="ECO:0000256" key="3">
    <source>
        <dbReference type="ARBA" id="ARBA00009859"/>
    </source>
</evidence>
<evidence type="ECO:0000256" key="14">
    <source>
        <dbReference type="SAM" id="MobiDB-lite"/>
    </source>
</evidence>
<dbReference type="InterPro" id="IPR039308">
    <property type="entry name" value="GAS8"/>
</dbReference>
<keyword evidence="9" id="KW-0969">Cilium</keyword>
<dbReference type="Pfam" id="PF13851">
    <property type="entry name" value="GAS"/>
    <property type="match status" value="1"/>
</dbReference>
<evidence type="ECO:0000256" key="9">
    <source>
        <dbReference type="ARBA" id="ARBA00023069"/>
    </source>
</evidence>
<keyword evidence="5" id="KW-0963">Cytoplasm</keyword>
<dbReference type="GO" id="GO:0031514">
    <property type="term" value="C:motile cilium"/>
    <property type="evidence" value="ECO:0007669"/>
    <property type="project" value="UniProtKB-SubCell"/>
</dbReference>
<dbReference type="PANTHER" id="PTHR31543">
    <property type="entry name" value="DYNEIN REGULATORY COMPLEX SUBUNIT 4"/>
    <property type="match status" value="1"/>
</dbReference>
<feature type="domain" description="Growth arrest-specific protein 8" evidence="15">
    <location>
        <begin position="302"/>
        <end position="501"/>
    </location>
</feature>
<proteinExistence type="inferred from homology"/>
<organism evidence="16">
    <name type="scientific">Timema shepardi</name>
    <name type="common">Walking stick</name>
    <dbReference type="NCBI Taxonomy" id="629360"/>
    <lineage>
        <taxon>Eukaryota</taxon>
        <taxon>Metazoa</taxon>
        <taxon>Ecdysozoa</taxon>
        <taxon>Arthropoda</taxon>
        <taxon>Hexapoda</taxon>
        <taxon>Insecta</taxon>
        <taxon>Pterygota</taxon>
        <taxon>Neoptera</taxon>
        <taxon>Polyneoptera</taxon>
        <taxon>Phasmatodea</taxon>
        <taxon>Timematodea</taxon>
        <taxon>Timematoidea</taxon>
        <taxon>Timematidae</taxon>
        <taxon>Timema</taxon>
    </lineage>
</organism>
<keyword evidence="7" id="KW-0282">Flagellum</keyword>
<dbReference type="GO" id="GO:0031267">
    <property type="term" value="F:small GTPase binding"/>
    <property type="evidence" value="ECO:0007669"/>
    <property type="project" value="InterPro"/>
</dbReference>
<dbReference type="AlphaFoldDB" id="A0A7R9G2U5"/>
<keyword evidence="11" id="KW-0966">Cell projection</keyword>
<feature type="coiled-coil region" evidence="13">
    <location>
        <begin position="329"/>
        <end position="429"/>
    </location>
</feature>
<dbReference type="GO" id="GO:0005874">
    <property type="term" value="C:microtubule"/>
    <property type="evidence" value="ECO:0007669"/>
    <property type="project" value="UniProtKB-KW"/>
</dbReference>
<feature type="compositionally biased region" description="Basic and acidic residues" evidence="14">
    <location>
        <begin position="526"/>
        <end position="546"/>
    </location>
</feature>
<evidence type="ECO:0000313" key="16">
    <source>
        <dbReference type="EMBL" id="CAD7263698.1"/>
    </source>
</evidence>
<evidence type="ECO:0000256" key="10">
    <source>
        <dbReference type="ARBA" id="ARBA00023212"/>
    </source>
</evidence>
<gene>
    <name evidence="16" type="ORF">TSIB3V08_LOCUS7769</name>
</gene>
<evidence type="ECO:0000259" key="15">
    <source>
        <dbReference type="Pfam" id="PF13851"/>
    </source>
</evidence>
<feature type="region of interest" description="Disordered" evidence="14">
    <location>
        <begin position="1"/>
        <end position="38"/>
    </location>
</feature>
<evidence type="ECO:0000256" key="12">
    <source>
        <dbReference type="ARBA" id="ARBA00031568"/>
    </source>
</evidence>
<dbReference type="GO" id="GO:0008017">
    <property type="term" value="F:microtubule binding"/>
    <property type="evidence" value="ECO:0007669"/>
    <property type="project" value="InterPro"/>
</dbReference>
<evidence type="ECO:0000256" key="8">
    <source>
        <dbReference type="ARBA" id="ARBA00023054"/>
    </source>
</evidence>
<accession>A0A7R9G2U5</accession>
<sequence>MEGQQTQQEKKDQATVQQLFQPPKKKGGAGGKGGKKKAEGYVIDGVSTTEMTREQLEVFAHRLREEMEREREERNFFQLERDKIRTFWEITRQQLEECQAALRVLPKSRSLSSSEGLTSLCGSPACTEVGTNFSRRRRWAVGMEGGGSQLSGDDWVDNRNKDREIEEDEEKHQVEIKVYKQKVKHLMYEHQNNLSELKVESMVGLKLAQDDYTEQELELLRDKKNLKAKLLEQELASEEDIKALRMQHSEELSNVRSTFEREAHEIEFKFEKRIHSVRNELSLKHQMELTEVEERKNKQISELMKNHEKAFSDIKNYYNDITLNNLALISSLKEQMEDVKRQEERMEKQLRDVQVENKRLAEPLKRAEAEVAVLERKMGNYGKDKVSLANTKTRLTICQKELEDLKLENEVLQLRFKKIEEERDELHNRFVSAILELQQKAGFKSVLLEKKLAALTDLLEQKDAQMSEVLAASQLDPVATANMKQRLEELLGGKNTTIQSLKSLGLAGAVGVSHPVGGGHRLKGRTGWEGEDRVPATRGRGGREEGASHWFGKTRVILAAKRANRKKGVDYRGKSVTDGSENMDRAVQADLQYELARVCKAHNDLLQTYEGKLQQYGIPKEELGFTPLQVTVGGARIGRGPAGLVTTNH</sequence>
<keyword evidence="10" id="KW-0206">Cytoskeleton</keyword>
<keyword evidence="6" id="KW-0493">Microtubule</keyword>
<reference evidence="16" key="1">
    <citation type="submission" date="2020-11" db="EMBL/GenBank/DDBJ databases">
        <authorList>
            <person name="Tran Van P."/>
        </authorList>
    </citation>
    <scope>NUCLEOTIDE SEQUENCE</scope>
</reference>